<feature type="compositionally biased region" description="Basic and acidic residues" evidence="2">
    <location>
        <begin position="324"/>
        <end position="342"/>
    </location>
</feature>
<dbReference type="InterPro" id="IPR024822">
    <property type="entry name" value="Coilin"/>
</dbReference>
<keyword evidence="1" id="KW-0175">Coiled coil</keyword>
<dbReference type="GO" id="GO:0000387">
    <property type="term" value="P:spliceosomal snRNP assembly"/>
    <property type="evidence" value="ECO:0007669"/>
    <property type="project" value="TreeGrafter"/>
</dbReference>
<reference evidence="5" key="1">
    <citation type="submission" date="2021-02" db="EMBL/GenBank/DDBJ databases">
        <authorList>
            <person name="Nowell W R."/>
        </authorList>
    </citation>
    <scope>NUCLEOTIDE SEQUENCE</scope>
    <source>
        <strain evidence="5">Ploen Becks lab</strain>
    </source>
</reference>
<evidence type="ECO:0000259" key="3">
    <source>
        <dbReference type="Pfam" id="PF15862"/>
    </source>
</evidence>
<evidence type="ECO:0000313" key="5">
    <source>
        <dbReference type="EMBL" id="CAF0894321.1"/>
    </source>
</evidence>
<dbReference type="OrthoDB" id="74813at2759"/>
<feature type="region of interest" description="Disordered" evidence="2">
    <location>
        <begin position="388"/>
        <end position="417"/>
    </location>
</feature>
<feature type="region of interest" description="Disordered" evidence="2">
    <location>
        <begin position="159"/>
        <end position="210"/>
    </location>
</feature>
<evidence type="ECO:0000256" key="1">
    <source>
        <dbReference type="SAM" id="Coils"/>
    </source>
</evidence>
<dbReference type="InterPro" id="IPR031722">
    <property type="entry name" value="Coilin_N"/>
</dbReference>
<dbReference type="GO" id="GO:0030620">
    <property type="term" value="F:U2 snRNA binding"/>
    <property type="evidence" value="ECO:0007669"/>
    <property type="project" value="TreeGrafter"/>
</dbReference>
<comment type="caution">
    <text evidence="5">The sequence shown here is derived from an EMBL/GenBank/DDBJ whole genome shotgun (WGS) entry which is preliminary data.</text>
</comment>
<feature type="domain" description="Coilin N-terminal" evidence="3">
    <location>
        <begin position="7"/>
        <end position="110"/>
    </location>
</feature>
<dbReference type="GO" id="GO:0030619">
    <property type="term" value="F:U1 snRNA binding"/>
    <property type="evidence" value="ECO:0007669"/>
    <property type="project" value="TreeGrafter"/>
</dbReference>
<dbReference type="Pfam" id="PF15862">
    <property type="entry name" value="Coilin_N"/>
    <property type="match status" value="1"/>
</dbReference>
<dbReference type="AlphaFoldDB" id="A0A813Z428"/>
<organism evidence="5 6">
    <name type="scientific">Brachionus calyciflorus</name>
    <dbReference type="NCBI Taxonomy" id="104777"/>
    <lineage>
        <taxon>Eukaryota</taxon>
        <taxon>Metazoa</taxon>
        <taxon>Spiralia</taxon>
        <taxon>Gnathifera</taxon>
        <taxon>Rotifera</taxon>
        <taxon>Eurotatoria</taxon>
        <taxon>Monogononta</taxon>
        <taxon>Pseudotrocha</taxon>
        <taxon>Ploima</taxon>
        <taxon>Brachionidae</taxon>
        <taxon>Brachionus</taxon>
    </lineage>
</organism>
<keyword evidence="6" id="KW-1185">Reference proteome</keyword>
<dbReference type="InterPro" id="IPR056398">
    <property type="entry name" value="Tudor_Coilin"/>
</dbReference>
<feature type="compositionally biased region" description="Low complexity" evidence="2">
    <location>
        <begin position="198"/>
        <end position="210"/>
    </location>
</feature>
<feature type="region of interest" description="Disordered" evidence="2">
    <location>
        <begin position="285"/>
        <end position="353"/>
    </location>
</feature>
<dbReference type="Pfam" id="PF23086">
    <property type="entry name" value="Tudor_Coilin"/>
    <property type="match status" value="1"/>
</dbReference>
<feature type="compositionally biased region" description="Polar residues" evidence="2">
    <location>
        <begin position="288"/>
        <end position="300"/>
    </location>
</feature>
<feature type="domain" description="Coilin tudor" evidence="4">
    <location>
        <begin position="416"/>
        <end position="514"/>
    </location>
</feature>
<protein>
    <recommendedName>
        <fullName evidence="7">Coilin</fullName>
    </recommendedName>
</protein>
<dbReference type="EMBL" id="CAJNOC010001832">
    <property type="protein sequence ID" value="CAF0894321.1"/>
    <property type="molecule type" value="Genomic_DNA"/>
</dbReference>
<evidence type="ECO:0000313" key="6">
    <source>
        <dbReference type="Proteomes" id="UP000663879"/>
    </source>
</evidence>
<evidence type="ECO:0008006" key="7">
    <source>
        <dbReference type="Google" id="ProtNLM"/>
    </source>
</evidence>
<accession>A0A813Z428</accession>
<name>A0A813Z428_9BILA</name>
<sequence length="542" mass="62679">MRSDQVRIKLHIAKPGETTVQNLWMCLNYDKKPTIEHITEHIHLTYIQEEREKYSIKLFLDDYWLPPKENSTILRENDVVKVEIKQIEENKNEKTEKLEKSVSKKLEEPQKLAPEYSVYDQNLYYQQAQPVYYLNNVDYGNYNLSEYYKAIENKVDKPKDKLEKNKNSTSKSSLNSTEQNTSVDSKDNQKKSQKLQANTQVKPKQVQNKTKVNNNCYKKFAIGSYVHLLNENVQKPERDLENMSEEQIIDDYYQTIQKQKTSDQKLSSEPVNINKIADNLKATGTAKWKNSSKPTQTKTPTHIRFSSSSSSSSDSSSSEDEETKVEPKKMAEKNNRLYEPSKEQQLNAVSNNKSVVIQNPKDLDKFNKVYNQSKLNAPKAENFIDEILSEGQKPSSSKTTPKSSPRKEQRRSPSPKIDYEKFEALNTAPRVGDKIAFKILEISSNFTPEISGYKNGEVLEFDQNTNEVTLKLYSKFNSVLKRSSKFSVVFDETEDEMTRLKKNENQPEQDGNLEDFEEPELLKVDWRNLINVKLLPKNGASN</sequence>
<feature type="compositionally biased region" description="Polar residues" evidence="2">
    <location>
        <begin position="343"/>
        <end position="353"/>
    </location>
</feature>
<proteinExistence type="predicted"/>
<feature type="compositionally biased region" description="Basic and acidic residues" evidence="2">
    <location>
        <begin position="405"/>
        <end position="417"/>
    </location>
</feature>
<feature type="compositionally biased region" description="Low complexity" evidence="2">
    <location>
        <begin position="167"/>
        <end position="178"/>
    </location>
</feature>
<gene>
    <name evidence="5" type="ORF">OXX778_LOCUS11072</name>
</gene>
<evidence type="ECO:0000259" key="4">
    <source>
        <dbReference type="Pfam" id="PF23086"/>
    </source>
</evidence>
<dbReference type="Proteomes" id="UP000663879">
    <property type="component" value="Unassembled WGS sequence"/>
</dbReference>
<dbReference type="GO" id="GO:0015030">
    <property type="term" value="C:Cajal body"/>
    <property type="evidence" value="ECO:0007669"/>
    <property type="project" value="TreeGrafter"/>
</dbReference>
<dbReference type="PANTHER" id="PTHR15197:SF0">
    <property type="entry name" value="COILIN"/>
    <property type="match status" value="1"/>
</dbReference>
<evidence type="ECO:0000256" key="2">
    <source>
        <dbReference type="SAM" id="MobiDB-lite"/>
    </source>
</evidence>
<feature type="compositionally biased region" description="Low complexity" evidence="2">
    <location>
        <begin position="306"/>
        <end position="316"/>
    </location>
</feature>
<feature type="compositionally biased region" description="Low complexity" evidence="2">
    <location>
        <begin position="393"/>
        <end position="403"/>
    </location>
</feature>
<feature type="coiled-coil region" evidence="1">
    <location>
        <begin position="77"/>
        <end position="104"/>
    </location>
</feature>
<dbReference type="PANTHER" id="PTHR15197">
    <property type="entry name" value="COILIN P80"/>
    <property type="match status" value="1"/>
</dbReference>